<dbReference type="InterPro" id="IPR029044">
    <property type="entry name" value="Nucleotide-diphossugar_trans"/>
</dbReference>
<protein>
    <recommendedName>
        <fullName evidence="4">Alpha 1,4-glycosyltransferase domain-containing protein</fullName>
    </recommendedName>
</protein>
<sequence>MSSNIKIPPDRGKNNIIYETIVSNQNDENRMETDLDDSTDDNQVAKKHKIDNEDKNVSENNINNGNMVNTIIERVSNKYSNGDQGPYYVFIQNKEGNIGRLHKIGTARLILNAVPEIKDNIINISFIGINKIKVELNNFYSANKIIDSEILKTKNYDVYIPNFFVQKKGVIKQVDIDITEEELKNIIKPEYGQNIKIEYVKRMFRRDEHKQLIPTGTIIVTFRGQMIPKKVIIERLRYEVEMYIPKVTQCLNCLRYGHVAMQCKGKVRCKYCGDNHDQEACELRNNPNCIMCGGEHNATERTKCQEYNNQKSIKEKMVIENISYNEAKQKHKNSYATAIKNKSAGSRYTVTKKSKPNEYVSTKSVISQEHRDILEIPSVASQTVLLQSACHANNSIDMVGEDCKGFTVYPQFMFYPIPYQFWNKYFDEKSLNEVLNITKDSYILHIWNKLSSTRRLPLTSNAPYINLARKYCPKVIDACSTDF</sequence>
<proteinExistence type="inferred from homology"/>
<accession>A0A9P0GIM0</accession>
<feature type="domain" description="Alpha 1,4-glycosyltransferase" evidence="4">
    <location>
        <begin position="385"/>
        <end position="478"/>
    </location>
</feature>
<dbReference type="InterPro" id="IPR051981">
    <property type="entry name" value="Glycosyltransf_32"/>
</dbReference>
<dbReference type="GO" id="GO:0016020">
    <property type="term" value="C:membrane"/>
    <property type="evidence" value="ECO:0007669"/>
    <property type="project" value="GOC"/>
</dbReference>
<evidence type="ECO:0000313" key="6">
    <source>
        <dbReference type="Proteomes" id="UP001153636"/>
    </source>
</evidence>
<dbReference type="InterPro" id="IPR007652">
    <property type="entry name" value="A1-4-GlycosylTfrase_dom"/>
</dbReference>
<evidence type="ECO:0000313" key="5">
    <source>
        <dbReference type="EMBL" id="CAH1110632.1"/>
    </source>
</evidence>
<organism evidence="5 6">
    <name type="scientific">Psylliodes chrysocephalus</name>
    <dbReference type="NCBI Taxonomy" id="3402493"/>
    <lineage>
        <taxon>Eukaryota</taxon>
        <taxon>Metazoa</taxon>
        <taxon>Ecdysozoa</taxon>
        <taxon>Arthropoda</taxon>
        <taxon>Hexapoda</taxon>
        <taxon>Insecta</taxon>
        <taxon>Pterygota</taxon>
        <taxon>Neoptera</taxon>
        <taxon>Endopterygota</taxon>
        <taxon>Coleoptera</taxon>
        <taxon>Polyphaga</taxon>
        <taxon>Cucujiformia</taxon>
        <taxon>Chrysomeloidea</taxon>
        <taxon>Chrysomelidae</taxon>
        <taxon>Galerucinae</taxon>
        <taxon>Alticini</taxon>
        <taxon>Psylliodes</taxon>
    </lineage>
</organism>
<keyword evidence="6" id="KW-1185">Reference proteome</keyword>
<gene>
    <name evidence="5" type="ORF">PSYICH_LOCUS11578</name>
</gene>
<keyword evidence="2" id="KW-0808">Transferase</keyword>
<evidence type="ECO:0000256" key="1">
    <source>
        <dbReference type="ARBA" id="ARBA00009003"/>
    </source>
</evidence>
<dbReference type="GO" id="GO:0006688">
    <property type="term" value="P:glycosphingolipid biosynthetic process"/>
    <property type="evidence" value="ECO:0007669"/>
    <property type="project" value="TreeGrafter"/>
</dbReference>
<dbReference type="AlphaFoldDB" id="A0A9P0GIM0"/>
<evidence type="ECO:0000259" key="4">
    <source>
        <dbReference type="Pfam" id="PF04572"/>
    </source>
</evidence>
<evidence type="ECO:0000256" key="2">
    <source>
        <dbReference type="ARBA" id="ARBA00022679"/>
    </source>
</evidence>
<name>A0A9P0GIM0_9CUCU</name>
<dbReference type="Proteomes" id="UP001153636">
    <property type="component" value="Chromosome 5"/>
</dbReference>
<dbReference type="Pfam" id="PF04572">
    <property type="entry name" value="Gb3_synth"/>
    <property type="match status" value="1"/>
</dbReference>
<dbReference type="EMBL" id="OV651817">
    <property type="protein sequence ID" value="CAH1110632.1"/>
    <property type="molecule type" value="Genomic_DNA"/>
</dbReference>
<reference evidence="5" key="1">
    <citation type="submission" date="2022-01" db="EMBL/GenBank/DDBJ databases">
        <authorList>
            <person name="King R."/>
        </authorList>
    </citation>
    <scope>NUCLEOTIDE SEQUENCE</scope>
</reference>
<feature type="region of interest" description="Disordered" evidence="3">
    <location>
        <begin position="25"/>
        <end position="62"/>
    </location>
</feature>
<dbReference type="PANTHER" id="PTHR12042">
    <property type="entry name" value="LACTOSYLCERAMIDE 4-ALPHA-GALACTOSYLTRANSFERASE ALPHA- 1,4-GALACTOSYLTRANSFERASE"/>
    <property type="match status" value="1"/>
</dbReference>
<dbReference type="SUPFAM" id="SSF53448">
    <property type="entry name" value="Nucleotide-diphospho-sugar transferases"/>
    <property type="match status" value="1"/>
</dbReference>
<comment type="similarity">
    <text evidence="1">Belongs to the glycosyltransferase 32 family.</text>
</comment>
<dbReference type="PANTHER" id="PTHR12042:SF21">
    <property type="entry name" value="ALPHA1,4-GALACTOSYLTRANSFERASE 1-RELATED"/>
    <property type="match status" value="1"/>
</dbReference>
<evidence type="ECO:0000256" key="3">
    <source>
        <dbReference type="SAM" id="MobiDB-lite"/>
    </source>
</evidence>
<dbReference type="GO" id="GO:0016758">
    <property type="term" value="F:hexosyltransferase activity"/>
    <property type="evidence" value="ECO:0007669"/>
    <property type="project" value="TreeGrafter"/>
</dbReference>
<dbReference type="OrthoDB" id="6779801at2759"/>